<dbReference type="InterPro" id="IPR057881">
    <property type="entry name" value="ICE1_C"/>
</dbReference>
<feature type="compositionally biased region" description="Basic and acidic residues" evidence="1">
    <location>
        <begin position="111"/>
        <end position="120"/>
    </location>
</feature>
<gene>
    <name evidence="3" type="ORF">C0J50_18220</name>
</gene>
<evidence type="ECO:0000313" key="4">
    <source>
        <dbReference type="Proteomes" id="UP001205998"/>
    </source>
</evidence>
<sequence>MVAIGNPGLDRSGSLKQNRLLKTVSKKELEKALGKWFTNARDREGNRALGAQWNHDRSAVQPEVNVSVENQLLALKEVNTRQNLEIRGLKCKISSMEKSFRLMEEKLYKVENELNKDPKPTAKRTGSDMSPHRKAQKPRLDAASADPVNTTQSLLSSALETLQKSCSDVLPTDRIHALLTGTSELPVLRDEEKYVISEFCVNESSAETFLSVILEKIKVERGLMGHDLLQSLCRVYVGVCQQRGDSHKAHALAYRLLKEDFLEVPKVIMVMVTAWPSFLSYESTLCRAIHIVSNLKAKGKIFHLLTKYLHWDEEPPGNIHDAITSTLKSFLEDSSLRFLENSWYGYDLCPATWNYIFSLDLLCAQLGWTWTITNIIRKDLWLVLNTWLMQARTEQTPFRDVCIAAVFRLLGRLGQLGLKENMLTSLENLAKSINQFGMQNFSKGMPWEVQLSVIYAIHDLAPSNPEAALKTLESWRKNSTRFLQIIVDFHGRLKLYGGQFQSGLKLSNTFLQLFLFCPPVLKEREQEREAHSVLKSQYESITHNNQHPGDLECLLCDLEGLLDEAGKKHEQVMESNVQLQKEIYKLVSDMDLLQSSAQQKEEELLQTNRKCSMMMAEEKYELLMSQVDTLQDSVQHLENKLREKSRKREEKTKEMGQEQEGHSFLQSTKR</sequence>
<dbReference type="EMBL" id="MU551625">
    <property type="protein sequence ID" value="KAI5622212.1"/>
    <property type="molecule type" value="Genomic_DNA"/>
</dbReference>
<organism evidence="3 4">
    <name type="scientific">Silurus asotus</name>
    <name type="common">Amur catfish</name>
    <name type="synonym">Parasilurus asotus</name>
    <dbReference type="NCBI Taxonomy" id="30991"/>
    <lineage>
        <taxon>Eukaryota</taxon>
        <taxon>Metazoa</taxon>
        <taxon>Chordata</taxon>
        <taxon>Craniata</taxon>
        <taxon>Vertebrata</taxon>
        <taxon>Euteleostomi</taxon>
        <taxon>Actinopterygii</taxon>
        <taxon>Neopterygii</taxon>
        <taxon>Teleostei</taxon>
        <taxon>Ostariophysi</taxon>
        <taxon>Siluriformes</taxon>
        <taxon>Siluridae</taxon>
        <taxon>Silurus</taxon>
    </lineage>
</organism>
<keyword evidence="4" id="KW-1185">Reference proteome</keyword>
<feature type="compositionally biased region" description="Basic and acidic residues" evidence="1">
    <location>
        <begin position="635"/>
        <end position="661"/>
    </location>
</feature>
<feature type="region of interest" description="Disordered" evidence="1">
    <location>
        <begin position="634"/>
        <end position="670"/>
    </location>
</feature>
<feature type="domain" description="Little elongation complex subunit 1 C-terminal" evidence="2">
    <location>
        <begin position="305"/>
        <end position="481"/>
    </location>
</feature>
<comment type="caution">
    <text evidence="3">The sequence shown here is derived from an EMBL/GenBank/DDBJ whole genome shotgun (WGS) entry which is preliminary data.</text>
</comment>
<name>A0AAD5FNP3_SILAS</name>
<reference evidence="3" key="1">
    <citation type="submission" date="2018-07" db="EMBL/GenBank/DDBJ databases">
        <title>Comparative genomics of catfishes provides insights into carnivory and benthic adaptation.</title>
        <authorList>
            <person name="Zhang Y."/>
            <person name="Wang D."/>
            <person name="Peng Z."/>
            <person name="Zheng S."/>
            <person name="Shao F."/>
            <person name="Tao W."/>
        </authorList>
    </citation>
    <scope>NUCLEOTIDE SEQUENCE</scope>
    <source>
        <strain evidence="3">Chongqing</strain>
    </source>
</reference>
<accession>A0AAD5FNP3</accession>
<dbReference type="AlphaFoldDB" id="A0AAD5FNP3"/>
<dbReference type="Gene3D" id="1.20.5.4090">
    <property type="match status" value="2"/>
</dbReference>
<evidence type="ECO:0000256" key="1">
    <source>
        <dbReference type="SAM" id="MobiDB-lite"/>
    </source>
</evidence>
<dbReference type="Pfam" id="PF25817">
    <property type="entry name" value="ICE1_C"/>
    <property type="match status" value="1"/>
</dbReference>
<feature type="region of interest" description="Disordered" evidence="1">
    <location>
        <begin position="111"/>
        <end position="148"/>
    </location>
</feature>
<dbReference type="Proteomes" id="UP001205998">
    <property type="component" value="Unassembled WGS sequence"/>
</dbReference>
<proteinExistence type="predicted"/>
<evidence type="ECO:0000313" key="3">
    <source>
        <dbReference type="EMBL" id="KAI5622212.1"/>
    </source>
</evidence>
<evidence type="ECO:0000259" key="2">
    <source>
        <dbReference type="Pfam" id="PF25817"/>
    </source>
</evidence>
<protein>
    <submittedName>
        <fullName evidence="3">Little elongation complex subunit 1</fullName>
    </submittedName>
</protein>